<dbReference type="Gene3D" id="3.90.226.10">
    <property type="entry name" value="2-enoyl-CoA Hydratase, Chain A, domain 1"/>
    <property type="match status" value="1"/>
</dbReference>
<dbReference type="EC" id="3.1.2.4" evidence="2"/>
<keyword evidence="5" id="KW-0456">Lyase</keyword>
<evidence type="ECO:0000256" key="2">
    <source>
        <dbReference type="ARBA" id="ARBA00011915"/>
    </source>
</evidence>
<dbReference type="InterPro" id="IPR032259">
    <property type="entry name" value="HIBYL-CoA-H"/>
</dbReference>
<dbReference type="EMBL" id="CP031124">
    <property type="protein sequence ID" value="AXF85260.1"/>
    <property type="molecule type" value="Genomic_DNA"/>
</dbReference>
<reference evidence="6" key="1">
    <citation type="submission" date="2018-07" db="EMBL/GenBank/DDBJ databases">
        <authorList>
            <person name="Kim H."/>
        </authorList>
    </citation>
    <scope>NUCLEOTIDE SEQUENCE [LARGE SCALE GENOMIC DNA]</scope>
    <source>
        <strain evidence="6">F02</strain>
    </source>
</reference>
<dbReference type="KEGG" id="hyf:DTO96_100986"/>
<gene>
    <name evidence="5" type="primary">crt</name>
    <name evidence="5" type="ORF">DTO96_100986</name>
</gene>
<evidence type="ECO:0000313" key="6">
    <source>
        <dbReference type="Proteomes" id="UP000252182"/>
    </source>
</evidence>
<dbReference type="SUPFAM" id="SSF52096">
    <property type="entry name" value="ClpP/crotonase"/>
    <property type="match status" value="1"/>
</dbReference>
<dbReference type="CDD" id="cd06558">
    <property type="entry name" value="crotonase-like"/>
    <property type="match status" value="1"/>
</dbReference>
<dbReference type="InterPro" id="IPR045004">
    <property type="entry name" value="ECH_dom"/>
</dbReference>
<comment type="catalytic activity">
    <reaction evidence="1">
        <text>3-hydroxy-2-methylpropanoyl-CoA + H2O = 3-hydroxy-2-methylpropanoate + CoA + H(+)</text>
        <dbReference type="Rhea" id="RHEA:20888"/>
        <dbReference type="ChEBI" id="CHEBI:11805"/>
        <dbReference type="ChEBI" id="CHEBI:15377"/>
        <dbReference type="ChEBI" id="CHEBI:15378"/>
        <dbReference type="ChEBI" id="CHEBI:57287"/>
        <dbReference type="ChEBI" id="CHEBI:57340"/>
        <dbReference type="EC" id="3.1.2.4"/>
    </reaction>
</comment>
<dbReference type="GO" id="GO:0006574">
    <property type="term" value="P:L-valine catabolic process"/>
    <property type="evidence" value="ECO:0007669"/>
    <property type="project" value="TreeGrafter"/>
</dbReference>
<dbReference type="GO" id="GO:0016829">
    <property type="term" value="F:lyase activity"/>
    <property type="evidence" value="ECO:0007669"/>
    <property type="project" value="UniProtKB-KW"/>
</dbReference>
<proteinExistence type="predicted"/>
<accession>A0A345DA72</accession>
<sequence>MGHHTMSEFEKSTEEITFTVENHVGVVTLHRPTALNALSFQMICAMRRQLLAWQTDDRIAWVLVRSDSPRAFCAGGDVRALYEMADDLLACETYFIEEYRLNHLTHFYTKPYVALMDGIVMGGGMGIAQGAGLRIVSENSRLAMPETAIGMVPDVGGSYFLSRTHDDPAIGRYLALTGTIINATDACHWRLADAMVAQSVWPHLTQALIDCVDPTWAGLRAVTESFARGDLYPAFEPMSAFESLILEVFDEQYDLAEITARLRHLSTEESTNGRWAANALAQVSYNSPIAMRLALHNQHLGRAMSLADCLRLEFNCISNLLRLGEAPEGIRAKIVDKDGGPNWHVTDVEQTFEQLKTAPYPVNQHPLFELN</sequence>
<feature type="domain" description="Enoyl-CoA hydratase/isomerase" evidence="4">
    <location>
        <begin position="24"/>
        <end position="351"/>
    </location>
</feature>
<dbReference type="GO" id="GO:0003860">
    <property type="term" value="F:3-hydroxyisobutyryl-CoA hydrolase activity"/>
    <property type="evidence" value="ECO:0007669"/>
    <property type="project" value="UniProtKB-EC"/>
</dbReference>
<evidence type="ECO:0000256" key="3">
    <source>
        <dbReference type="ARBA" id="ARBA00022801"/>
    </source>
</evidence>
<protein>
    <recommendedName>
        <fullName evidence="2">3-hydroxyisobutyryl-CoA hydrolase</fullName>
        <ecNumber evidence="2">3.1.2.4</ecNumber>
    </recommendedName>
</protein>
<dbReference type="Proteomes" id="UP000252182">
    <property type="component" value="Chromosome"/>
</dbReference>
<dbReference type="AlphaFoldDB" id="A0A345DA72"/>
<dbReference type="InterPro" id="IPR029045">
    <property type="entry name" value="ClpP/crotonase-like_dom_sf"/>
</dbReference>
<name>A0A345DA72_9BURK</name>
<keyword evidence="6" id="KW-1185">Reference proteome</keyword>
<dbReference type="NCBIfam" id="NF004127">
    <property type="entry name" value="PRK05617.1"/>
    <property type="match status" value="1"/>
</dbReference>
<dbReference type="Pfam" id="PF16113">
    <property type="entry name" value="ECH_2"/>
    <property type="match status" value="1"/>
</dbReference>
<evidence type="ECO:0000313" key="5">
    <source>
        <dbReference type="EMBL" id="AXF85260.1"/>
    </source>
</evidence>
<keyword evidence="3" id="KW-0378">Hydrolase</keyword>
<organism evidence="5 6">
    <name type="scientific">Ephemeroptericola cinctiostellae</name>
    <dbReference type="NCBI Taxonomy" id="2268024"/>
    <lineage>
        <taxon>Bacteria</taxon>
        <taxon>Pseudomonadati</taxon>
        <taxon>Pseudomonadota</taxon>
        <taxon>Betaproteobacteria</taxon>
        <taxon>Burkholderiales</taxon>
        <taxon>Burkholderiaceae</taxon>
        <taxon>Ephemeroptericola</taxon>
    </lineage>
</organism>
<dbReference type="PANTHER" id="PTHR43176:SF3">
    <property type="entry name" value="3-HYDROXYISOBUTYRYL-COA HYDROLASE, MITOCHONDRIAL"/>
    <property type="match status" value="1"/>
</dbReference>
<evidence type="ECO:0000259" key="4">
    <source>
        <dbReference type="Pfam" id="PF16113"/>
    </source>
</evidence>
<evidence type="ECO:0000256" key="1">
    <source>
        <dbReference type="ARBA" id="ARBA00001709"/>
    </source>
</evidence>
<dbReference type="PANTHER" id="PTHR43176">
    <property type="entry name" value="3-HYDROXYISOBUTYRYL-COA HYDROLASE-RELATED"/>
    <property type="match status" value="1"/>
</dbReference>
<dbReference type="GO" id="GO:0005829">
    <property type="term" value="C:cytosol"/>
    <property type="evidence" value="ECO:0007669"/>
    <property type="project" value="TreeGrafter"/>
</dbReference>